<dbReference type="Proteomes" id="UP000037660">
    <property type="component" value="Unassembled WGS sequence"/>
</dbReference>
<sequence>MKPFLALFRAGPKSLHPHAVQGIEQLPFDYALSWFGDTPPEAPGAAFVHLQKGPKWPGLEQTLLVHAAQIAGYRYVWLPDDDLLCDPAGVARMFAVCEDLGLELAQPALTPDSYFSHAITLQHAGFQLRFTNFVEIMAPVLSQAMLARVLPTLAGNASGYGLDGLWPRMSSLGRLAIIDATPIRHTRPVGGPNHALASRSGLTPVQEDWLVSAGHFMDDCSDIHLNYAGLLQSGDAFCLGGTQVEIETLLALLHESAGRLPMSKVQLTRYLANHLYYWSGEARGGQRYPRAMLRMVLEQALAGTGIRFPQPQSPQIQRLFPNYNDA</sequence>
<organism evidence="1 2">
    <name type="scientific">Piscinibacter sakaiensis</name>
    <name type="common">Ideonella sakaiensis</name>
    <dbReference type="NCBI Taxonomy" id="1547922"/>
    <lineage>
        <taxon>Bacteria</taxon>
        <taxon>Pseudomonadati</taxon>
        <taxon>Pseudomonadota</taxon>
        <taxon>Betaproteobacteria</taxon>
        <taxon>Burkholderiales</taxon>
        <taxon>Sphaerotilaceae</taxon>
        <taxon>Piscinibacter</taxon>
    </lineage>
</organism>
<dbReference type="OrthoDB" id="2938920at2"/>
<reference evidence="1 2" key="2">
    <citation type="journal article" date="2016" name="Science">
        <title>A bacterium that degrades and assimilates poly(ethylene terephthalate).</title>
        <authorList>
            <person name="Yoshida S."/>
            <person name="Hiraga K."/>
            <person name="Takehana T."/>
            <person name="Taniguchi I."/>
            <person name="Yamaji H."/>
            <person name="Maeda Y."/>
            <person name="Toyohara K."/>
            <person name="Miyamoto K."/>
            <person name="Kimura Y."/>
            <person name="Oda K."/>
        </authorList>
    </citation>
    <scope>NUCLEOTIDE SEQUENCE [LARGE SCALE GENOMIC DNA]</scope>
    <source>
        <strain evidence="2">NBRC 110686 / TISTR 2288 / 201-F6</strain>
    </source>
</reference>
<protein>
    <submittedName>
        <fullName evidence="1">Hypothtical protein</fullName>
    </submittedName>
</protein>
<gene>
    <name evidence="1" type="ORF">ISF6_3474</name>
</gene>
<evidence type="ECO:0000313" key="1">
    <source>
        <dbReference type="EMBL" id="GAP37529.1"/>
    </source>
</evidence>
<comment type="caution">
    <text evidence="1">The sequence shown here is derived from an EMBL/GenBank/DDBJ whole genome shotgun (WGS) entry which is preliminary data.</text>
</comment>
<proteinExistence type="predicted"/>
<reference evidence="2" key="1">
    <citation type="submission" date="2015-07" db="EMBL/GenBank/DDBJ databases">
        <title>Discovery of a poly(ethylene terephthalate assimilation.</title>
        <authorList>
            <person name="Yoshida S."/>
            <person name="Hiraga K."/>
            <person name="Takehana T."/>
            <person name="Taniguchi I."/>
            <person name="Yamaji H."/>
            <person name="Maeda Y."/>
            <person name="Toyohara K."/>
            <person name="Miyamoto K."/>
            <person name="Kimura Y."/>
            <person name="Oda K."/>
        </authorList>
    </citation>
    <scope>NUCLEOTIDE SEQUENCE [LARGE SCALE GENOMIC DNA]</scope>
    <source>
        <strain evidence="2">NBRC 110686 / TISTR 2288 / 201-F6</strain>
    </source>
</reference>
<accession>A0A0K8P4R5</accession>
<dbReference type="RefSeq" id="WP_054021463.1">
    <property type="nucleotide sequence ID" value="NZ_BBYR01000050.1"/>
</dbReference>
<dbReference type="AlphaFoldDB" id="A0A0K8P4R5"/>
<dbReference type="STRING" id="1547922.ISF6_3474"/>
<name>A0A0K8P4R5_PISS1</name>
<dbReference type="InterPro" id="IPR007877">
    <property type="entry name" value="DUF707"/>
</dbReference>
<dbReference type="Pfam" id="PF05212">
    <property type="entry name" value="DUF707"/>
    <property type="match status" value="1"/>
</dbReference>
<evidence type="ECO:0000313" key="2">
    <source>
        <dbReference type="Proteomes" id="UP000037660"/>
    </source>
</evidence>
<keyword evidence="2" id="KW-1185">Reference proteome</keyword>
<dbReference type="EMBL" id="BBYR01000050">
    <property type="protein sequence ID" value="GAP37529.1"/>
    <property type="molecule type" value="Genomic_DNA"/>
</dbReference>